<reference evidence="1 2" key="1">
    <citation type="journal article" date="2014" name="PLoS Genet.">
        <title>Phylogenetically driven sequencing of extremely halophilic archaea reveals strategies for static and dynamic osmo-response.</title>
        <authorList>
            <person name="Becker E.A."/>
            <person name="Seitzer P.M."/>
            <person name="Tritt A."/>
            <person name="Larsen D."/>
            <person name="Krusor M."/>
            <person name="Yao A.I."/>
            <person name="Wu D."/>
            <person name="Madern D."/>
            <person name="Eisen J.A."/>
            <person name="Darling A.E."/>
            <person name="Facciotti M.T."/>
        </authorList>
    </citation>
    <scope>NUCLEOTIDE SEQUENCE [LARGE SCALE GENOMIC DNA]</scope>
    <source>
        <strain evidence="1 2">DSM 15624</strain>
    </source>
</reference>
<proteinExistence type="predicted"/>
<evidence type="ECO:0000313" key="1">
    <source>
        <dbReference type="EMBL" id="ELY78112.1"/>
    </source>
</evidence>
<dbReference type="AlphaFoldDB" id="L9YXA7"/>
<accession>L9YXA7</accession>
<comment type="caution">
    <text evidence="1">The sequence shown here is derived from an EMBL/GenBank/DDBJ whole genome shotgun (WGS) entry which is preliminary data.</text>
</comment>
<name>L9YXA7_NATP1</name>
<evidence type="ECO:0000313" key="2">
    <source>
        <dbReference type="Proteomes" id="UP000011593"/>
    </source>
</evidence>
<keyword evidence="2" id="KW-1185">Reference proteome</keyword>
<dbReference type="Proteomes" id="UP000011593">
    <property type="component" value="Unassembled WGS sequence"/>
</dbReference>
<dbReference type="EMBL" id="AOIE01000034">
    <property type="protein sequence ID" value="ELY78112.1"/>
    <property type="molecule type" value="Genomic_DNA"/>
</dbReference>
<gene>
    <name evidence="1" type="ORF">C488_05923</name>
</gene>
<protein>
    <submittedName>
        <fullName evidence="1">Uncharacterized protein</fullName>
    </submittedName>
</protein>
<organism evidence="1 2">
    <name type="scientific">Natrinema pellirubrum (strain DSM 15624 / CIP 106293 / JCM 10476 / NCIMB 786 / 157)</name>
    <dbReference type="NCBI Taxonomy" id="797303"/>
    <lineage>
        <taxon>Archaea</taxon>
        <taxon>Methanobacteriati</taxon>
        <taxon>Methanobacteriota</taxon>
        <taxon>Stenosarchaea group</taxon>
        <taxon>Halobacteria</taxon>
        <taxon>Halobacteriales</taxon>
        <taxon>Natrialbaceae</taxon>
        <taxon>Natrinema</taxon>
    </lineage>
</organism>
<sequence length="69" mass="7865">MVVRIQAEEAEMGTLGLTNLMRDSRYLPSTRYTRSTGILILMLRISIQTNSRLMKMNLIQASLESSMKT</sequence>